<comment type="caution">
    <text evidence="1">The sequence shown here is derived from an EMBL/GenBank/DDBJ whole genome shotgun (WGS) entry which is preliminary data.</text>
</comment>
<gene>
    <name evidence="1" type="ORF">IWW38_005397</name>
</gene>
<dbReference type="EMBL" id="JANBVB010002493">
    <property type="protein sequence ID" value="KAJ2884714.1"/>
    <property type="molecule type" value="Genomic_DNA"/>
</dbReference>
<reference evidence="1" key="1">
    <citation type="submission" date="2022-07" db="EMBL/GenBank/DDBJ databases">
        <title>Phylogenomic reconstructions and comparative analyses of Kickxellomycotina fungi.</title>
        <authorList>
            <person name="Reynolds N.K."/>
            <person name="Stajich J.E."/>
            <person name="Barry K."/>
            <person name="Grigoriev I.V."/>
            <person name="Crous P."/>
            <person name="Smith M.E."/>
        </authorList>
    </citation>
    <scope>NUCLEOTIDE SEQUENCE</scope>
    <source>
        <strain evidence="1">CBS 190363</strain>
    </source>
</reference>
<accession>A0ACC1LVW8</accession>
<keyword evidence="2" id="KW-1185">Reference proteome</keyword>
<evidence type="ECO:0000313" key="2">
    <source>
        <dbReference type="Proteomes" id="UP001139981"/>
    </source>
</evidence>
<sequence>MFGKEWWSQQKPRVSPEQIKSLEDASDVLVSGFICLSRIREPLALVGGYWGMDPQIIFQVSAGSPRTAIYGILGMCKSLAKVRGSPELSSETNRLIGLFIERANVWVRINQI</sequence>
<organism evidence="1 2">
    <name type="scientific">Coemansia aciculifera</name>
    <dbReference type="NCBI Taxonomy" id="417176"/>
    <lineage>
        <taxon>Eukaryota</taxon>
        <taxon>Fungi</taxon>
        <taxon>Fungi incertae sedis</taxon>
        <taxon>Zoopagomycota</taxon>
        <taxon>Kickxellomycotina</taxon>
        <taxon>Kickxellomycetes</taxon>
        <taxon>Kickxellales</taxon>
        <taxon>Kickxellaceae</taxon>
        <taxon>Coemansia</taxon>
    </lineage>
</organism>
<proteinExistence type="predicted"/>
<evidence type="ECO:0000313" key="1">
    <source>
        <dbReference type="EMBL" id="KAJ2884714.1"/>
    </source>
</evidence>
<protein>
    <submittedName>
        <fullName evidence="1">Uncharacterized protein</fullName>
    </submittedName>
</protein>
<dbReference type="Proteomes" id="UP001139981">
    <property type="component" value="Unassembled WGS sequence"/>
</dbReference>
<name>A0ACC1LVW8_9FUNG</name>